<keyword evidence="5" id="KW-0539">Nucleus</keyword>
<dbReference type="InterPro" id="IPR053962">
    <property type="entry name" value="XRCC4_CC"/>
</dbReference>
<evidence type="ECO:0000256" key="1">
    <source>
        <dbReference type="ARBA" id="ARBA00004123"/>
    </source>
</evidence>
<sequence>MSGTVQQITLNPGIPYFLRVDWAVDLGAGFTLALTDGSSAWIGEVSEDEVTREANEMGVIREKYVEDLLQALTKCEERVGVKRNGKEKYSFFLSSDHNLLSYQKICNNILIHLGSVELQPAPDSVELIREMIGKSLQHRADLETESSRLSEENCTLRRDHLRILKELEQQVKDKEMLEKEIYSRFVMVLNEKKAKIRGLQETVKQLSHTDQQKEDERRQSDGGASQSEDGGHPSQESTILIKGLASDSDNTGSITHIRGLRDNRDRERMERKVKCSLTDGPSFLGGEPDSSAGGGLEDCGIGTTRLL</sequence>
<dbReference type="GO" id="GO:0032807">
    <property type="term" value="C:DNA ligase IV complex"/>
    <property type="evidence" value="ECO:0007669"/>
    <property type="project" value="TreeGrafter"/>
</dbReference>
<evidence type="ECO:0000259" key="9">
    <source>
        <dbReference type="Pfam" id="PF21924"/>
    </source>
</evidence>
<feature type="compositionally biased region" description="Basic and acidic residues" evidence="7">
    <location>
        <begin position="259"/>
        <end position="273"/>
    </location>
</feature>
<dbReference type="CDD" id="cd22283">
    <property type="entry name" value="HD_XRCC4_N"/>
    <property type="match status" value="1"/>
</dbReference>
<accession>A0A315VK47</accession>
<evidence type="ECO:0000259" key="8">
    <source>
        <dbReference type="Pfam" id="PF06632"/>
    </source>
</evidence>
<protein>
    <recommendedName>
        <fullName evidence="12">DNA repair protein XRCC4</fullName>
    </recommendedName>
</protein>
<dbReference type="SUPFAM" id="SSF58022">
    <property type="entry name" value="XRCC4, C-terminal oligomerization domain"/>
    <property type="match status" value="1"/>
</dbReference>
<dbReference type="AlphaFoldDB" id="A0A315VK47"/>
<dbReference type="Gene3D" id="2.170.210.10">
    <property type="entry name" value="DNA double-strand break repair and VJ recombination XRCC4, N-terminal"/>
    <property type="match status" value="1"/>
</dbReference>
<dbReference type="STRING" id="33528.ENSGAFP00000013784"/>
<evidence type="ECO:0000256" key="4">
    <source>
        <dbReference type="ARBA" id="ARBA00023204"/>
    </source>
</evidence>
<dbReference type="GO" id="GO:0003677">
    <property type="term" value="F:DNA binding"/>
    <property type="evidence" value="ECO:0007669"/>
    <property type="project" value="InterPro"/>
</dbReference>
<dbReference type="Proteomes" id="UP000250572">
    <property type="component" value="Unassembled WGS sequence"/>
</dbReference>
<dbReference type="InterPro" id="IPR009089">
    <property type="entry name" value="XRCC4_N_sf"/>
</dbReference>
<feature type="compositionally biased region" description="Polar residues" evidence="7">
    <location>
        <begin position="222"/>
        <end position="238"/>
    </location>
</feature>
<dbReference type="SUPFAM" id="SSF50809">
    <property type="entry name" value="XRCC4, N-terminal domain"/>
    <property type="match status" value="1"/>
</dbReference>
<dbReference type="PANTHER" id="PTHR28559">
    <property type="entry name" value="DNA REPAIR PROTEIN XRCC4"/>
    <property type="match status" value="1"/>
</dbReference>
<organism evidence="10 11">
    <name type="scientific">Gambusia affinis</name>
    <name type="common">Western mosquitofish</name>
    <name type="synonym">Heterandria affinis</name>
    <dbReference type="NCBI Taxonomy" id="33528"/>
    <lineage>
        <taxon>Eukaryota</taxon>
        <taxon>Metazoa</taxon>
        <taxon>Chordata</taxon>
        <taxon>Craniata</taxon>
        <taxon>Vertebrata</taxon>
        <taxon>Euteleostomi</taxon>
        <taxon>Actinopterygii</taxon>
        <taxon>Neopterygii</taxon>
        <taxon>Teleostei</taxon>
        <taxon>Neoteleostei</taxon>
        <taxon>Acanthomorphata</taxon>
        <taxon>Ovalentaria</taxon>
        <taxon>Atherinomorphae</taxon>
        <taxon>Cyprinodontiformes</taxon>
        <taxon>Poeciliidae</taxon>
        <taxon>Poeciliinae</taxon>
        <taxon>Gambusia</taxon>
    </lineage>
</organism>
<comment type="similarity">
    <text evidence="6">Belongs to the XRCC4-XLF family. XRCC4 subfamily.</text>
</comment>
<dbReference type="GO" id="GO:0010165">
    <property type="term" value="P:response to X-ray"/>
    <property type="evidence" value="ECO:0007669"/>
    <property type="project" value="TreeGrafter"/>
</dbReference>
<comment type="subcellular location">
    <subcellularLocation>
        <location evidence="1">Nucleus</location>
    </subcellularLocation>
</comment>
<feature type="domain" description="XRCC4 coiled-coil" evidence="9">
    <location>
        <begin position="125"/>
        <end position="199"/>
    </location>
</feature>
<dbReference type="InterPro" id="IPR010585">
    <property type="entry name" value="DNA_repair_prot_XRCC4"/>
</dbReference>
<keyword evidence="3" id="KW-0233">DNA recombination</keyword>
<dbReference type="Gene3D" id="1.20.5.370">
    <property type="match status" value="1"/>
</dbReference>
<gene>
    <name evidence="10" type="ORF">CCH79_00006791</name>
</gene>
<evidence type="ECO:0000256" key="7">
    <source>
        <dbReference type="SAM" id="MobiDB-lite"/>
    </source>
</evidence>
<dbReference type="InterPro" id="IPR038051">
    <property type="entry name" value="XRCC4-like_N_sf"/>
</dbReference>
<dbReference type="InterPro" id="IPR014751">
    <property type="entry name" value="XRCC4-like_C"/>
</dbReference>
<dbReference type="GO" id="GO:0006303">
    <property type="term" value="P:double-strand break repair via nonhomologous end joining"/>
    <property type="evidence" value="ECO:0007669"/>
    <property type="project" value="UniProtKB-ARBA"/>
</dbReference>
<keyword evidence="11" id="KW-1185">Reference proteome</keyword>
<evidence type="ECO:0000313" key="11">
    <source>
        <dbReference type="Proteomes" id="UP000250572"/>
    </source>
</evidence>
<comment type="caution">
    <text evidence="10">The sequence shown here is derived from an EMBL/GenBank/DDBJ whole genome shotgun (WGS) entry which is preliminary data.</text>
</comment>
<keyword evidence="4" id="KW-0234">DNA repair</keyword>
<evidence type="ECO:0000256" key="6">
    <source>
        <dbReference type="ARBA" id="ARBA00025728"/>
    </source>
</evidence>
<evidence type="ECO:0000256" key="5">
    <source>
        <dbReference type="ARBA" id="ARBA00023242"/>
    </source>
</evidence>
<dbReference type="PANTHER" id="PTHR28559:SF1">
    <property type="entry name" value="DNA REPAIR PROTEIN XRCC4"/>
    <property type="match status" value="1"/>
</dbReference>
<dbReference type="InterPro" id="IPR053961">
    <property type="entry name" value="XRCC4_N"/>
</dbReference>
<dbReference type="Pfam" id="PF06632">
    <property type="entry name" value="XRCC4"/>
    <property type="match status" value="1"/>
</dbReference>
<name>A0A315VK47_GAMAF</name>
<feature type="domain" description="XRCC4 N-terminal" evidence="8">
    <location>
        <begin position="15"/>
        <end position="119"/>
    </location>
</feature>
<evidence type="ECO:0000256" key="3">
    <source>
        <dbReference type="ARBA" id="ARBA00023172"/>
    </source>
</evidence>
<proteinExistence type="inferred from homology"/>
<feature type="compositionally biased region" description="Basic and acidic residues" evidence="7">
    <location>
        <begin position="210"/>
        <end position="220"/>
    </location>
</feature>
<evidence type="ECO:0000313" key="10">
    <source>
        <dbReference type="EMBL" id="PWA19544.1"/>
    </source>
</evidence>
<dbReference type="GO" id="GO:0033152">
    <property type="term" value="P:immunoglobulin V(D)J recombination"/>
    <property type="evidence" value="ECO:0007669"/>
    <property type="project" value="TreeGrafter"/>
</dbReference>
<dbReference type="EMBL" id="NHOQ01002094">
    <property type="protein sequence ID" value="PWA19544.1"/>
    <property type="molecule type" value="Genomic_DNA"/>
</dbReference>
<dbReference type="Pfam" id="PF21924">
    <property type="entry name" value="XRCC4_CC"/>
    <property type="match status" value="1"/>
</dbReference>
<dbReference type="GO" id="GO:0005958">
    <property type="term" value="C:DNA-dependent protein kinase-DNA ligase 4 complex"/>
    <property type="evidence" value="ECO:0007669"/>
    <property type="project" value="TreeGrafter"/>
</dbReference>
<reference evidence="10 11" key="1">
    <citation type="journal article" date="2018" name="G3 (Bethesda)">
        <title>A High-Quality Reference Genome for the Invasive Mosquitofish Gambusia affinis Using a Chicago Library.</title>
        <authorList>
            <person name="Hoffberg S.L."/>
            <person name="Troendle N.J."/>
            <person name="Glenn T.C."/>
            <person name="Mahmud O."/>
            <person name="Louha S."/>
            <person name="Chalopin D."/>
            <person name="Bennetzen J.L."/>
            <person name="Mauricio R."/>
        </authorList>
    </citation>
    <scope>NUCLEOTIDE SEQUENCE [LARGE SCALE GENOMIC DNA]</scope>
    <source>
        <strain evidence="10">NE01/NJP1002.9</strain>
        <tissue evidence="10">Muscle</tissue>
    </source>
</reference>
<feature type="region of interest" description="Disordered" evidence="7">
    <location>
        <begin position="202"/>
        <end position="307"/>
    </location>
</feature>
<keyword evidence="2" id="KW-0227">DNA damage</keyword>
<evidence type="ECO:0000256" key="2">
    <source>
        <dbReference type="ARBA" id="ARBA00022763"/>
    </source>
</evidence>
<evidence type="ECO:0008006" key="12">
    <source>
        <dbReference type="Google" id="ProtNLM"/>
    </source>
</evidence>